<name>A0ACC3DSQ8_9PEZI</name>
<evidence type="ECO:0000313" key="1">
    <source>
        <dbReference type="EMBL" id="KAK3079671.1"/>
    </source>
</evidence>
<sequence length="215" mass="23924">IASEDEGKINWAPNGATQFQVVNTDKPNKYGEYPGFRILPSEGTIHLTVEDSSNLINSANWATHDFFVTKQKDTEPRSSYAYNSQDTADPMIDFNAFFDGESLVQEDLVVWFNLGMHHIPHTGDLPNTVFTTAHSGLQITPHNYLLGDPSRETVNMVRVNYGDGSATVETFGQGQPMCSLDVSAMQPDLSDYKGDSVVRKFPYEPNDPYYETGSI</sequence>
<proteinExistence type="predicted"/>
<feature type="non-terminal residue" evidence="1">
    <location>
        <position position="1"/>
    </location>
</feature>
<organism evidence="1 2">
    <name type="scientific">Coniosporium uncinatum</name>
    <dbReference type="NCBI Taxonomy" id="93489"/>
    <lineage>
        <taxon>Eukaryota</taxon>
        <taxon>Fungi</taxon>
        <taxon>Dikarya</taxon>
        <taxon>Ascomycota</taxon>
        <taxon>Pezizomycotina</taxon>
        <taxon>Dothideomycetes</taxon>
        <taxon>Dothideomycetes incertae sedis</taxon>
        <taxon>Coniosporium</taxon>
    </lineage>
</organism>
<keyword evidence="2" id="KW-1185">Reference proteome</keyword>
<dbReference type="EMBL" id="JAWDJW010000986">
    <property type="protein sequence ID" value="KAK3079671.1"/>
    <property type="molecule type" value="Genomic_DNA"/>
</dbReference>
<dbReference type="Proteomes" id="UP001186974">
    <property type="component" value="Unassembled WGS sequence"/>
</dbReference>
<evidence type="ECO:0000313" key="2">
    <source>
        <dbReference type="Proteomes" id="UP001186974"/>
    </source>
</evidence>
<protein>
    <submittedName>
        <fullName evidence="1">Uncharacterized protein</fullName>
    </submittedName>
</protein>
<comment type="caution">
    <text evidence="1">The sequence shown here is derived from an EMBL/GenBank/DDBJ whole genome shotgun (WGS) entry which is preliminary data.</text>
</comment>
<accession>A0ACC3DSQ8</accession>
<gene>
    <name evidence="1" type="ORF">LTS18_004171</name>
</gene>
<reference evidence="1" key="1">
    <citation type="submission" date="2024-09" db="EMBL/GenBank/DDBJ databases">
        <title>Black Yeasts Isolated from many extreme environments.</title>
        <authorList>
            <person name="Coleine C."/>
            <person name="Stajich J.E."/>
            <person name="Selbmann L."/>
        </authorList>
    </citation>
    <scope>NUCLEOTIDE SEQUENCE</scope>
    <source>
        <strain evidence="1">CCFEE 5737</strain>
    </source>
</reference>